<proteinExistence type="predicted"/>
<reference evidence="2 3" key="1">
    <citation type="journal article" date="1995" name="DNA Res.">
        <title>Sequence analysis of the genome of the unicellular cyanobacterium Synechocystis sp. strain PCC6803. I. Sequence features in the 1 Mb region from map positions 64% to 92% of the genome.</title>
        <authorList>
            <person name="Kaneko T."/>
            <person name="Tanaka A."/>
            <person name="Sato S."/>
            <person name="Kotani H."/>
            <person name="Sazuka T."/>
            <person name="Miyajima N."/>
            <person name="Sugiura M."/>
            <person name="Tabata S."/>
        </authorList>
    </citation>
    <scope>NUCLEOTIDE SEQUENCE [LARGE SCALE GENOMIC DNA]</scope>
    <source>
        <strain evidence="3">ATCC 27184 / PCC 6803 / Kazusa</strain>
    </source>
</reference>
<reference evidence="2 3" key="2">
    <citation type="journal article" date="1996" name="DNA Res.">
        <title>Sequence analysis of the genome of the unicellular cyanobacterium Synechocystis sp. strain PCC6803. II. Sequence determination of the entire genome and assignment of potential protein-coding regions.</title>
        <authorList>
            <person name="Kaneko T."/>
            <person name="Sato S."/>
            <person name="Kotani H."/>
            <person name="Tanaka A."/>
            <person name="Asamizu E."/>
            <person name="Nakamura Y."/>
            <person name="Miyajima N."/>
            <person name="Hirosawa M."/>
            <person name="Sugiura M."/>
            <person name="Sasamoto S."/>
            <person name="Kimura T."/>
            <person name="Hosouchi T."/>
            <person name="Matsuno A."/>
            <person name="Muraki A."/>
            <person name="Nakazaki N."/>
            <person name="Naruo K."/>
            <person name="Okumura S."/>
            <person name="Shimpo S."/>
            <person name="Takeuchi C."/>
            <person name="Wada T."/>
            <person name="Watanabe A."/>
            <person name="Yamada M."/>
            <person name="Yasuda M."/>
            <person name="Tabata S."/>
        </authorList>
    </citation>
    <scope>NUCLEOTIDE SEQUENCE [LARGE SCALE GENOMIC DNA]</scope>
    <source>
        <strain evidence="3">ATCC 27184 / PCC 6803 / Kazusa</strain>
    </source>
</reference>
<dbReference type="STRING" id="1148.gene:10499592"/>
<organism evidence="2 3">
    <name type="scientific">Synechocystis sp. (strain ATCC 27184 / PCC 6803 / Kazusa)</name>
    <dbReference type="NCBI Taxonomy" id="1111708"/>
    <lineage>
        <taxon>Bacteria</taxon>
        <taxon>Bacillati</taxon>
        <taxon>Cyanobacteriota</taxon>
        <taxon>Cyanophyceae</taxon>
        <taxon>Synechococcales</taxon>
        <taxon>Merismopediaceae</taxon>
        <taxon>Synechocystis</taxon>
    </lineage>
</organism>
<evidence type="ECO:0000313" key="2">
    <source>
        <dbReference type="EMBL" id="BAA10100.1"/>
    </source>
</evidence>
<keyword evidence="3" id="KW-1185">Reference proteome</keyword>
<gene>
    <name evidence="2" type="ordered locus">slr0380</name>
</gene>
<name>Q55594_SYNY3</name>
<feature type="domain" description="CHAT" evidence="1">
    <location>
        <begin position="166"/>
        <end position="457"/>
    </location>
</feature>
<dbReference type="Pfam" id="PF12770">
    <property type="entry name" value="CHAT"/>
    <property type="match status" value="1"/>
</dbReference>
<evidence type="ECO:0000313" key="3">
    <source>
        <dbReference type="Proteomes" id="UP000001425"/>
    </source>
</evidence>
<sequence>MSRFCPRFRLWGRLVPGVILGLLLFIGLAPWVQAQIKLPLNFSPPILVSSQPSNALNVQQVNELTTDLEGKWAGIYENYFQEDFSSLGLTTEEIGKKLASLQQQTGQKAAIFWINPEADGVSICLLTGDRPTVGVKVLDTAEQNLMATAEMFALQVSDPRNQNYRATGKKLYDWLIAPVANELKANAIDTLIFCVGPKLRSLPFAALYDGEKFLAEQYAITRIPGFNLTEWGPTDLSQARILAMGSSEFTDAEPLPGVALEIANITPQPWPGVAMLNQQFTIQNLQAARQQQPFPLVHLATHAEFNAGSPADSYIQFVNSRLNLKEIRNLQWQNPPVDLLVLSACTTALGNTQAELGFVGLALQSGVKSALGSLWRVSDLGTMALMSEFYWQLKAKSFKAQALQQAQIRMINGEINLDAGELHTSRGAIAVEDELLTLRNPELSHPYYWASFSLIGNPF</sequence>
<dbReference type="PaxDb" id="1148-1001474"/>
<dbReference type="Proteomes" id="UP000001425">
    <property type="component" value="Chromosome"/>
</dbReference>
<accession>Q55594</accession>
<dbReference type="EnsemblBacteria" id="BAA10100">
    <property type="protein sequence ID" value="BAA10100"/>
    <property type="gene ID" value="BAA10100"/>
</dbReference>
<dbReference type="eggNOG" id="COG4995">
    <property type="taxonomic scope" value="Bacteria"/>
</dbReference>
<protein>
    <submittedName>
        <fullName evidence="2">Slr0380 protein</fullName>
    </submittedName>
</protein>
<dbReference type="KEGG" id="syn:slr0380"/>
<dbReference type="AlphaFoldDB" id="Q55594"/>
<dbReference type="PhylomeDB" id="Q55594"/>
<dbReference type="InterPro" id="IPR024983">
    <property type="entry name" value="CHAT_dom"/>
</dbReference>
<evidence type="ECO:0000259" key="1">
    <source>
        <dbReference type="Pfam" id="PF12770"/>
    </source>
</evidence>
<dbReference type="PIR" id="S76122">
    <property type="entry name" value="S76122"/>
</dbReference>
<dbReference type="EMBL" id="BA000022">
    <property type="protein sequence ID" value="BAA10100.1"/>
    <property type="molecule type" value="Genomic_DNA"/>
</dbReference>
<dbReference type="InParanoid" id="Q55594"/>